<comment type="caution">
    <text evidence="2">The sequence shown here is derived from an EMBL/GenBank/DDBJ whole genome shotgun (WGS) entry which is preliminary data.</text>
</comment>
<dbReference type="Proteomes" id="UP000236291">
    <property type="component" value="Unassembled WGS sequence"/>
</dbReference>
<gene>
    <name evidence="2" type="ORF">L195_g055607</name>
</gene>
<protein>
    <submittedName>
        <fullName evidence="2">Uncharacterized protein</fullName>
    </submittedName>
</protein>
<organism evidence="2 3">
    <name type="scientific">Trifolium pratense</name>
    <name type="common">Red clover</name>
    <dbReference type="NCBI Taxonomy" id="57577"/>
    <lineage>
        <taxon>Eukaryota</taxon>
        <taxon>Viridiplantae</taxon>
        <taxon>Streptophyta</taxon>
        <taxon>Embryophyta</taxon>
        <taxon>Tracheophyta</taxon>
        <taxon>Spermatophyta</taxon>
        <taxon>Magnoliopsida</taxon>
        <taxon>eudicotyledons</taxon>
        <taxon>Gunneridae</taxon>
        <taxon>Pentapetalae</taxon>
        <taxon>rosids</taxon>
        <taxon>fabids</taxon>
        <taxon>Fabales</taxon>
        <taxon>Fabaceae</taxon>
        <taxon>Papilionoideae</taxon>
        <taxon>50 kb inversion clade</taxon>
        <taxon>NPAAA clade</taxon>
        <taxon>Hologalegina</taxon>
        <taxon>IRL clade</taxon>
        <taxon>Trifolieae</taxon>
        <taxon>Trifolium</taxon>
    </lineage>
</organism>
<evidence type="ECO:0000256" key="1">
    <source>
        <dbReference type="SAM" id="MobiDB-lite"/>
    </source>
</evidence>
<dbReference type="EMBL" id="ASHM01101952">
    <property type="protein sequence ID" value="PNX67397.1"/>
    <property type="molecule type" value="Genomic_DNA"/>
</dbReference>
<reference evidence="2 3" key="1">
    <citation type="journal article" date="2014" name="Am. J. Bot.">
        <title>Genome assembly and annotation for red clover (Trifolium pratense; Fabaceae).</title>
        <authorList>
            <person name="Istvanek J."/>
            <person name="Jaros M."/>
            <person name="Krenek A."/>
            <person name="Repkova J."/>
        </authorList>
    </citation>
    <scope>NUCLEOTIDE SEQUENCE [LARGE SCALE GENOMIC DNA]</scope>
    <source>
        <strain evidence="3">cv. Tatra</strain>
        <tissue evidence="2">Young leaves</tissue>
    </source>
</reference>
<proteinExistence type="predicted"/>
<reference evidence="2 3" key="2">
    <citation type="journal article" date="2017" name="Front. Plant Sci.">
        <title>Gene Classification and Mining of Molecular Markers Useful in Red Clover (Trifolium pratense) Breeding.</title>
        <authorList>
            <person name="Istvanek J."/>
            <person name="Dluhosova J."/>
            <person name="Dluhos P."/>
            <person name="Patkova L."/>
            <person name="Nedelnik J."/>
            <person name="Repkova J."/>
        </authorList>
    </citation>
    <scope>NUCLEOTIDE SEQUENCE [LARGE SCALE GENOMIC DNA]</scope>
    <source>
        <strain evidence="3">cv. Tatra</strain>
        <tissue evidence="2">Young leaves</tissue>
    </source>
</reference>
<evidence type="ECO:0000313" key="3">
    <source>
        <dbReference type="Proteomes" id="UP000236291"/>
    </source>
</evidence>
<dbReference type="AlphaFoldDB" id="A0A2K3KM77"/>
<accession>A0A2K3KM77</accession>
<name>A0A2K3KM77_TRIPR</name>
<feature type="region of interest" description="Disordered" evidence="1">
    <location>
        <begin position="1"/>
        <end position="24"/>
    </location>
</feature>
<evidence type="ECO:0000313" key="2">
    <source>
        <dbReference type="EMBL" id="PNX67397.1"/>
    </source>
</evidence>
<sequence length="110" mass="12269">MMKDGLKIPPQLALPKDGEVGSSEPLSILEKDEAGISDGVLVGEIVVKLGASQERGAREEARKTMGGMKPFEVKQPIEVAQEKECKVLVRKYQSRPDDLEGFKKAWWRQF</sequence>